<evidence type="ECO:0000313" key="2">
    <source>
        <dbReference type="Proteomes" id="UP000199087"/>
    </source>
</evidence>
<organism evidence="1 2">
    <name type="scientific">Neobacillus massiliamazoniensis</name>
    <dbReference type="NCBI Taxonomy" id="1499688"/>
    <lineage>
        <taxon>Bacteria</taxon>
        <taxon>Bacillati</taxon>
        <taxon>Bacillota</taxon>
        <taxon>Bacilli</taxon>
        <taxon>Bacillales</taxon>
        <taxon>Bacillaceae</taxon>
        <taxon>Neobacillus</taxon>
    </lineage>
</organism>
<proteinExistence type="predicted"/>
<sequence length="138" mass="15877">MEPVQLIQSIEQVGCFLQAEGENVRIFNSNRLPDYLINELRTNKCSVLKIMDRDDKAKMAGFIIALPGELYTSTLSKVSVVYIERIGNQWQVWREMYQSNKEKAVSCKHIFTSGTFELVLLKAKSYFDYIGRIKEGSN</sequence>
<dbReference type="EMBL" id="CVRB01000003">
    <property type="protein sequence ID" value="CRK83427.1"/>
    <property type="molecule type" value="Genomic_DNA"/>
</dbReference>
<protein>
    <submittedName>
        <fullName evidence="1">Uncharacterized protein</fullName>
    </submittedName>
</protein>
<dbReference type="STRING" id="1499688.BN000_03395"/>
<gene>
    <name evidence="1" type="ORF">BN000_03395</name>
</gene>
<accession>A0A0U1NZL0</accession>
<reference evidence="2" key="1">
    <citation type="submission" date="2015-05" db="EMBL/GenBank/DDBJ databases">
        <authorList>
            <person name="Urmite Genomes"/>
        </authorList>
    </citation>
    <scope>NUCLEOTIDE SEQUENCE [LARGE SCALE GENOMIC DNA]</scope>
    <source>
        <strain evidence="2">LF1</strain>
    </source>
</reference>
<dbReference type="AlphaFoldDB" id="A0A0U1NZL0"/>
<dbReference type="OrthoDB" id="2406167at2"/>
<dbReference type="RefSeq" id="WP_090635921.1">
    <property type="nucleotide sequence ID" value="NZ_CVRB01000003.1"/>
</dbReference>
<name>A0A0U1NZL0_9BACI</name>
<dbReference type="Proteomes" id="UP000199087">
    <property type="component" value="Unassembled WGS sequence"/>
</dbReference>
<evidence type="ECO:0000313" key="1">
    <source>
        <dbReference type="EMBL" id="CRK83427.1"/>
    </source>
</evidence>
<keyword evidence="2" id="KW-1185">Reference proteome</keyword>